<keyword evidence="2 5" id="KW-0812">Transmembrane</keyword>
<feature type="transmembrane region" description="Helical" evidence="5">
    <location>
        <begin position="77"/>
        <end position="103"/>
    </location>
</feature>
<dbReference type="SUPFAM" id="SSF161084">
    <property type="entry name" value="MAPEG domain-like"/>
    <property type="match status" value="1"/>
</dbReference>
<accession>A0ABR4MY44</accession>
<dbReference type="PANTHER" id="PTHR10250:SF26">
    <property type="entry name" value="GLUTATHIONE S-TRANSFERASE 3, MITOCHONDRIAL"/>
    <property type="match status" value="1"/>
</dbReference>
<feature type="transmembrane region" description="Helical" evidence="5">
    <location>
        <begin position="124"/>
        <end position="145"/>
    </location>
</feature>
<dbReference type="EMBL" id="JADGIZ020000075">
    <property type="protein sequence ID" value="KAL2912154.1"/>
    <property type="molecule type" value="Genomic_DNA"/>
</dbReference>
<evidence type="ECO:0000256" key="3">
    <source>
        <dbReference type="ARBA" id="ARBA00022989"/>
    </source>
</evidence>
<feature type="transmembrane region" description="Helical" evidence="5">
    <location>
        <begin position="12"/>
        <end position="34"/>
    </location>
</feature>
<evidence type="ECO:0000256" key="2">
    <source>
        <dbReference type="ARBA" id="ARBA00022692"/>
    </source>
</evidence>
<evidence type="ECO:0000256" key="1">
    <source>
        <dbReference type="ARBA" id="ARBA00004141"/>
    </source>
</evidence>
<dbReference type="InterPro" id="IPR050997">
    <property type="entry name" value="MAPEG"/>
</dbReference>
<name>A0ABR4MY44_9FUNG</name>
<dbReference type="Gene3D" id="1.20.120.550">
    <property type="entry name" value="Membrane associated eicosanoid/glutathione metabolism-like domain"/>
    <property type="match status" value="1"/>
</dbReference>
<keyword evidence="4 5" id="KW-0472">Membrane</keyword>
<dbReference type="InterPro" id="IPR023352">
    <property type="entry name" value="MAPEG-like_dom_sf"/>
</dbReference>
<gene>
    <name evidence="6" type="ORF">HK105_208355</name>
</gene>
<evidence type="ECO:0000256" key="5">
    <source>
        <dbReference type="SAM" id="Phobius"/>
    </source>
</evidence>
<evidence type="ECO:0008006" key="8">
    <source>
        <dbReference type="Google" id="ProtNLM"/>
    </source>
</evidence>
<dbReference type="Proteomes" id="UP001527925">
    <property type="component" value="Unassembled WGS sequence"/>
</dbReference>
<organism evidence="6 7">
    <name type="scientific">Polyrhizophydium stewartii</name>
    <dbReference type="NCBI Taxonomy" id="2732419"/>
    <lineage>
        <taxon>Eukaryota</taxon>
        <taxon>Fungi</taxon>
        <taxon>Fungi incertae sedis</taxon>
        <taxon>Chytridiomycota</taxon>
        <taxon>Chytridiomycota incertae sedis</taxon>
        <taxon>Chytridiomycetes</taxon>
        <taxon>Rhizophydiales</taxon>
        <taxon>Rhizophydiales incertae sedis</taxon>
        <taxon>Polyrhizophydium</taxon>
    </lineage>
</organism>
<protein>
    <recommendedName>
        <fullName evidence="8">MAPEG family protein</fullName>
    </recommendedName>
</protein>
<comment type="caution">
    <text evidence="6">The sequence shown here is derived from an EMBL/GenBank/DDBJ whole genome shotgun (WGS) entry which is preliminary data.</text>
</comment>
<sequence length="148" mass="15850">MAPFALTREHGFAAGVGILSALHLLGLGIFVASARRKAAVPYPYVYAERAEAEEDPLKNIFNCTQRAHQNTLEGYPIFIVLFGIAAIDLPLYAAIAGLVWLAGRIVYAISYSSGDPAKRNRGDFGNIALIALLAMSLKACISLIIQSA</sequence>
<evidence type="ECO:0000256" key="4">
    <source>
        <dbReference type="ARBA" id="ARBA00023136"/>
    </source>
</evidence>
<evidence type="ECO:0000313" key="6">
    <source>
        <dbReference type="EMBL" id="KAL2912154.1"/>
    </source>
</evidence>
<proteinExistence type="predicted"/>
<keyword evidence="7" id="KW-1185">Reference proteome</keyword>
<dbReference type="InterPro" id="IPR001129">
    <property type="entry name" value="Membr-assoc_MAPEG"/>
</dbReference>
<reference evidence="6 7" key="1">
    <citation type="submission" date="2023-09" db="EMBL/GenBank/DDBJ databases">
        <title>Pangenome analysis of Batrachochytrium dendrobatidis and related Chytrids.</title>
        <authorList>
            <person name="Yacoub M.N."/>
            <person name="Stajich J.E."/>
            <person name="James T.Y."/>
        </authorList>
    </citation>
    <scope>NUCLEOTIDE SEQUENCE [LARGE SCALE GENOMIC DNA]</scope>
    <source>
        <strain evidence="6 7">JEL0888</strain>
    </source>
</reference>
<dbReference type="PANTHER" id="PTHR10250">
    <property type="entry name" value="MICROSOMAL GLUTATHIONE S-TRANSFERASE"/>
    <property type="match status" value="1"/>
</dbReference>
<evidence type="ECO:0000313" key="7">
    <source>
        <dbReference type="Proteomes" id="UP001527925"/>
    </source>
</evidence>
<keyword evidence="3 5" id="KW-1133">Transmembrane helix</keyword>
<comment type="subcellular location">
    <subcellularLocation>
        <location evidence="1">Membrane</location>
        <topology evidence="1">Multi-pass membrane protein</topology>
    </subcellularLocation>
</comment>
<dbReference type="Pfam" id="PF01124">
    <property type="entry name" value="MAPEG"/>
    <property type="match status" value="1"/>
</dbReference>